<dbReference type="Gene3D" id="3.90.226.10">
    <property type="entry name" value="2-enoyl-CoA Hydratase, Chain A, domain 1"/>
    <property type="match status" value="1"/>
</dbReference>
<dbReference type="PANTHER" id="PTHR42987">
    <property type="entry name" value="PEPTIDASE S49"/>
    <property type="match status" value="1"/>
</dbReference>
<dbReference type="InterPro" id="IPR047272">
    <property type="entry name" value="S49_SppA_C"/>
</dbReference>
<feature type="domain" description="Peptidase S49" evidence="12">
    <location>
        <begin position="160"/>
        <end position="299"/>
    </location>
</feature>
<feature type="domain" description="Peptidase S49 N-terminal proteobacteria" evidence="13">
    <location>
        <begin position="2"/>
        <end position="156"/>
    </location>
</feature>
<keyword evidence="5 11" id="KW-0812">Transmembrane</keyword>
<keyword evidence="10" id="KW-0175">Coiled coil</keyword>
<dbReference type="NCBIfam" id="NF008745">
    <property type="entry name" value="PRK11778.1"/>
    <property type="match status" value="1"/>
</dbReference>
<evidence type="ECO:0000256" key="1">
    <source>
        <dbReference type="ARBA" id="ARBA00004236"/>
    </source>
</evidence>
<evidence type="ECO:0000256" key="8">
    <source>
        <dbReference type="ARBA" id="ARBA00022989"/>
    </source>
</evidence>
<organism evidence="14 15">
    <name type="scientific">Catenovulum adriaticum</name>
    <dbReference type="NCBI Taxonomy" id="2984846"/>
    <lineage>
        <taxon>Bacteria</taxon>
        <taxon>Pseudomonadati</taxon>
        <taxon>Pseudomonadota</taxon>
        <taxon>Gammaproteobacteria</taxon>
        <taxon>Alteromonadales</taxon>
        <taxon>Alteromonadaceae</taxon>
        <taxon>Catenovulum</taxon>
    </lineage>
</organism>
<evidence type="ECO:0000313" key="15">
    <source>
        <dbReference type="Proteomes" id="UP001163726"/>
    </source>
</evidence>
<evidence type="ECO:0000256" key="3">
    <source>
        <dbReference type="ARBA" id="ARBA00022475"/>
    </source>
</evidence>
<keyword evidence="6 14" id="KW-0378">Hydrolase</keyword>
<evidence type="ECO:0000256" key="6">
    <source>
        <dbReference type="ARBA" id="ARBA00022801"/>
    </source>
</evidence>
<dbReference type="SUPFAM" id="SSF52096">
    <property type="entry name" value="ClpP/crotonase"/>
    <property type="match status" value="1"/>
</dbReference>
<feature type="transmembrane region" description="Helical" evidence="11">
    <location>
        <begin position="6"/>
        <end position="29"/>
    </location>
</feature>
<feature type="coiled-coil region" evidence="10">
    <location>
        <begin position="58"/>
        <end position="96"/>
    </location>
</feature>
<keyword evidence="8 11" id="KW-1133">Transmembrane helix</keyword>
<keyword evidence="9 11" id="KW-0472">Membrane</keyword>
<dbReference type="Pfam" id="PF08496">
    <property type="entry name" value="Peptidase_S49_N"/>
    <property type="match status" value="1"/>
</dbReference>
<evidence type="ECO:0000256" key="4">
    <source>
        <dbReference type="ARBA" id="ARBA00022670"/>
    </source>
</evidence>
<keyword evidence="7" id="KW-0720">Serine protease</keyword>
<evidence type="ECO:0000256" key="2">
    <source>
        <dbReference type="ARBA" id="ARBA00008683"/>
    </source>
</evidence>
<dbReference type="InterPro" id="IPR002142">
    <property type="entry name" value="Peptidase_S49"/>
</dbReference>
<comment type="subcellular location">
    <subcellularLocation>
        <location evidence="1">Cell membrane</location>
    </subcellularLocation>
</comment>
<accession>A0ABY7ASV3</accession>
<name>A0ABY7ASV3_9ALTE</name>
<dbReference type="PANTHER" id="PTHR42987:SF4">
    <property type="entry name" value="PROTEASE SOHB-RELATED"/>
    <property type="match status" value="1"/>
</dbReference>
<dbReference type="InterPro" id="IPR029045">
    <property type="entry name" value="ClpP/crotonase-like_dom_sf"/>
</dbReference>
<evidence type="ECO:0000259" key="13">
    <source>
        <dbReference type="Pfam" id="PF08496"/>
    </source>
</evidence>
<dbReference type="EC" id="3.4.21.-" evidence="14"/>
<comment type="similarity">
    <text evidence="2">Belongs to the peptidase S49 family.</text>
</comment>
<dbReference type="Pfam" id="PF01343">
    <property type="entry name" value="Peptidase_S49"/>
    <property type="match status" value="1"/>
</dbReference>
<evidence type="ECO:0000256" key="9">
    <source>
        <dbReference type="ARBA" id="ARBA00023136"/>
    </source>
</evidence>
<sequence>MEFLYEYGLFFTKTVTFVLAFIVIVAVAASAKKGKSAQKGELEVNNLTERFKQTQSAIESELLDKNQLKQKQKQAKEAAKLAKKQAKAKSEEKTDKNDKRLFVIDFKGSIDAHEVEHLREEITAVLTVATPEDEVLIRLESGGGVVHGYGLAASQLARIKAKNIPLTIAIDKVAASGGYMMACVADKIISAPFAIVGSIGVIAQLPNFNKVLKNNHVEFEQITAGEFKRTLTMFGENTDKAREKFKSELEEIHHLFVEHISEYRSGLNVESVATGEHWMGSQALKLGLVDELKTSDDYVFEQVANHSVYQFKYKVNKGVMEKLPFAASTAFETLFVRFYTKLSELKFR</sequence>
<dbReference type="GO" id="GO:0006508">
    <property type="term" value="P:proteolysis"/>
    <property type="evidence" value="ECO:0007669"/>
    <property type="project" value="UniProtKB-KW"/>
</dbReference>
<evidence type="ECO:0000256" key="11">
    <source>
        <dbReference type="SAM" id="Phobius"/>
    </source>
</evidence>
<dbReference type="GO" id="GO:0008233">
    <property type="term" value="F:peptidase activity"/>
    <property type="evidence" value="ECO:0007669"/>
    <property type="project" value="UniProtKB-KW"/>
</dbReference>
<keyword evidence="15" id="KW-1185">Reference proteome</keyword>
<evidence type="ECO:0000256" key="7">
    <source>
        <dbReference type="ARBA" id="ARBA00022825"/>
    </source>
</evidence>
<keyword evidence="4 14" id="KW-0645">Protease</keyword>
<evidence type="ECO:0000259" key="12">
    <source>
        <dbReference type="Pfam" id="PF01343"/>
    </source>
</evidence>
<dbReference type="EMBL" id="CP109965">
    <property type="protein sequence ID" value="WAJ71590.1"/>
    <property type="molecule type" value="Genomic_DNA"/>
</dbReference>
<proteinExistence type="inferred from homology"/>
<evidence type="ECO:0000313" key="14">
    <source>
        <dbReference type="EMBL" id="WAJ71590.1"/>
    </source>
</evidence>
<keyword evidence="3" id="KW-1003">Cell membrane</keyword>
<dbReference type="CDD" id="cd07023">
    <property type="entry name" value="S49_Sppa_N_C"/>
    <property type="match status" value="1"/>
</dbReference>
<dbReference type="RefSeq" id="WP_268076171.1">
    <property type="nucleotide sequence ID" value="NZ_CP109965.1"/>
</dbReference>
<protein>
    <submittedName>
        <fullName evidence="14">Protease SohB</fullName>
        <ecNumber evidence="14">3.4.21.-</ecNumber>
    </submittedName>
</protein>
<gene>
    <name evidence="14" type="primary">sohB</name>
    <name evidence="14" type="ORF">OLW01_06560</name>
</gene>
<dbReference type="Proteomes" id="UP001163726">
    <property type="component" value="Chromosome"/>
</dbReference>
<evidence type="ECO:0000256" key="10">
    <source>
        <dbReference type="SAM" id="Coils"/>
    </source>
</evidence>
<dbReference type="InterPro" id="IPR013703">
    <property type="entry name" value="Peptidase_S49_N_proteobac"/>
</dbReference>
<reference evidence="14" key="1">
    <citation type="submission" date="2022-10" db="EMBL/GenBank/DDBJ databases">
        <title>Catenovulum adriacola sp. nov. isolated in the Harbour of Susak.</title>
        <authorList>
            <person name="Schoch T."/>
            <person name="Reich S.J."/>
            <person name="Stoeferle S."/>
            <person name="Flaiz M."/>
            <person name="Kazda M."/>
            <person name="Riedel C.U."/>
            <person name="Duerre P."/>
        </authorList>
    </citation>
    <scope>NUCLEOTIDE SEQUENCE</scope>
    <source>
        <strain evidence="14">TS8</strain>
    </source>
</reference>
<evidence type="ECO:0000256" key="5">
    <source>
        <dbReference type="ARBA" id="ARBA00022692"/>
    </source>
</evidence>